<dbReference type="InterPro" id="IPR042099">
    <property type="entry name" value="ANL_N_sf"/>
</dbReference>
<comment type="caution">
    <text evidence="3">The sequence shown here is derived from an EMBL/GenBank/DDBJ whole genome shotgun (WGS) entry which is preliminary data.</text>
</comment>
<dbReference type="PANTHER" id="PTHR43767">
    <property type="entry name" value="LONG-CHAIN-FATTY-ACID--COA LIGASE"/>
    <property type="match status" value="1"/>
</dbReference>
<evidence type="ECO:0000313" key="4">
    <source>
        <dbReference type="Proteomes" id="UP000295674"/>
    </source>
</evidence>
<dbReference type="Pfam" id="PF00501">
    <property type="entry name" value="AMP-binding"/>
    <property type="match status" value="1"/>
</dbReference>
<dbReference type="PROSITE" id="PS00455">
    <property type="entry name" value="AMP_BINDING"/>
    <property type="match status" value="1"/>
</dbReference>
<dbReference type="InterPro" id="IPR045851">
    <property type="entry name" value="AMP-bd_C_sf"/>
</dbReference>
<dbReference type="AlphaFoldDB" id="A0A4R4VKH0"/>
<dbReference type="InterPro" id="IPR025110">
    <property type="entry name" value="AMP-bd_C"/>
</dbReference>
<dbReference type="Pfam" id="PF13193">
    <property type="entry name" value="AMP-binding_C"/>
    <property type="match status" value="1"/>
</dbReference>
<dbReference type="EMBL" id="SMKS01000023">
    <property type="protein sequence ID" value="TDD05501.1"/>
    <property type="molecule type" value="Genomic_DNA"/>
</dbReference>
<dbReference type="PANTHER" id="PTHR43767:SF1">
    <property type="entry name" value="NONRIBOSOMAL PEPTIDE SYNTHASE PES1 (EUROFUNG)-RELATED"/>
    <property type="match status" value="1"/>
</dbReference>
<dbReference type="GO" id="GO:0016878">
    <property type="term" value="F:acid-thiol ligase activity"/>
    <property type="evidence" value="ECO:0007669"/>
    <property type="project" value="UniProtKB-ARBA"/>
</dbReference>
<name>A0A4R4VKH0_9PSEU</name>
<dbReference type="Gene3D" id="3.30.300.30">
    <property type="match status" value="1"/>
</dbReference>
<accession>A0A4R4VKH0</accession>
<organism evidence="3 4">
    <name type="scientific">Saccharopolyspora terrae</name>
    <dbReference type="NCBI Taxonomy" id="2530384"/>
    <lineage>
        <taxon>Bacteria</taxon>
        <taxon>Bacillati</taxon>
        <taxon>Actinomycetota</taxon>
        <taxon>Actinomycetes</taxon>
        <taxon>Pseudonocardiales</taxon>
        <taxon>Pseudonocardiaceae</taxon>
        <taxon>Saccharopolyspora</taxon>
    </lineage>
</organism>
<dbReference type="SUPFAM" id="SSF56801">
    <property type="entry name" value="Acetyl-CoA synthetase-like"/>
    <property type="match status" value="1"/>
</dbReference>
<dbReference type="InterPro" id="IPR020845">
    <property type="entry name" value="AMP-binding_CS"/>
</dbReference>
<dbReference type="OrthoDB" id="3443462at2"/>
<dbReference type="NCBIfam" id="NF005863">
    <property type="entry name" value="PRK07798.1"/>
    <property type="match status" value="1"/>
</dbReference>
<protein>
    <submittedName>
        <fullName evidence="3">Acyl-CoA synthetase</fullName>
    </submittedName>
</protein>
<evidence type="ECO:0000259" key="1">
    <source>
        <dbReference type="Pfam" id="PF00501"/>
    </source>
</evidence>
<dbReference type="InterPro" id="IPR050237">
    <property type="entry name" value="ATP-dep_AMP-bd_enzyme"/>
</dbReference>
<feature type="domain" description="AMP-binding enzyme C-terminal" evidence="2">
    <location>
        <begin position="459"/>
        <end position="534"/>
    </location>
</feature>
<dbReference type="InterPro" id="IPR000873">
    <property type="entry name" value="AMP-dep_synth/lig_dom"/>
</dbReference>
<evidence type="ECO:0000313" key="3">
    <source>
        <dbReference type="EMBL" id="TDD05501.1"/>
    </source>
</evidence>
<reference evidence="3 4" key="1">
    <citation type="submission" date="2019-03" db="EMBL/GenBank/DDBJ databases">
        <title>Draft genome sequences of novel Actinobacteria.</title>
        <authorList>
            <person name="Sahin N."/>
            <person name="Ay H."/>
            <person name="Saygin H."/>
        </authorList>
    </citation>
    <scope>NUCLEOTIDE SEQUENCE [LARGE SCALE GENOMIC DNA]</scope>
    <source>
        <strain evidence="3 4">16K309</strain>
    </source>
</reference>
<proteinExistence type="predicted"/>
<sequence length="551" mass="59711">MTGTSFNLSAVFQTVAEAVPDQEVLVWGEKRFSYADLNARVDGVAHYLTRQGFGCHTPREQLPGHESGQHHVGLYLHNGNVYLEALIGALRARAVPFNVNYRYVAEELLYLFQDAGAEALVFHSAFAPQVAEIRDRLPGVRLLIQVDDDSGNPLLPGAVPYESIVDAPAPEVLPEPCGDDLYLLYTGGTTGMPKGVMWRQHDAYVGAMGGTPFGSSEPYRSYEQIAEAARQGGGGMRLIMTAPFMHGAAQWSTFHMITQGGAIVLPSDARTLDWPDVLRTVQRERVVSVPVVGDAMARPMVAELERGDYDLSGVFAVQNGGAPLTPTVRARLQAQLPNVLFVDTVGSSETGIQMSQVADGNGTETGVFTPDGDTTVLDDDLTRELAPGEGQGWLARHGLVPLGYLGDADKTARTFPVIDGRRFSVPGDRAIRLEDRRIQLLGRQSITINSGGEKIFVEEVERAIAAHPAIADVVVTGRPSERWGSEVVAIVELLEDHEASDEALLAEAAHHVARYKLPKAIIRVPQIQRSPSGKADYRWARQQATTAAPTP</sequence>
<dbReference type="Gene3D" id="3.40.50.12780">
    <property type="entry name" value="N-terminal domain of ligase-like"/>
    <property type="match status" value="1"/>
</dbReference>
<gene>
    <name evidence="3" type="ORF">E1181_15315</name>
</gene>
<dbReference type="RefSeq" id="WP_132675325.1">
    <property type="nucleotide sequence ID" value="NZ_SMKS01000023.1"/>
</dbReference>
<dbReference type="Proteomes" id="UP000295674">
    <property type="component" value="Unassembled WGS sequence"/>
</dbReference>
<keyword evidence="4" id="KW-1185">Reference proteome</keyword>
<feature type="domain" description="AMP-dependent synthetase/ligase" evidence="1">
    <location>
        <begin position="12"/>
        <end position="392"/>
    </location>
</feature>
<evidence type="ECO:0000259" key="2">
    <source>
        <dbReference type="Pfam" id="PF13193"/>
    </source>
</evidence>